<dbReference type="InterPro" id="IPR036709">
    <property type="entry name" value="Autotransporte_beta_dom_sf"/>
</dbReference>
<organism evidence="3 4">
    <name type="scientific">Bordetella avium (strain 197N)</name>
    <dbReference type="NCBI Taxonomy" id="360910"/>
    <lineage>
        <taxon>Bacteria</taxon>
        <taxon>Pseudomonadati</taxon>
        <taxon>Pseudomonadota</taxon>
        <taxon>Betaproteobacteria</taxon>
        <taxon>Burkholderiales</taxon>
        <taxon>Alcaligenaceae</taxon>
        <taxon>Bordetella</taxon>
    </lineage>
</organism>
<dbReference type="Gene3D" id="2.40.128.130">
    <property type="entry name" value="Autotransporter beta-domain"/>
    <property type="match status" value="1"/>
</dbReference>
<keyword evidence="4" id="KW-1185">Reference proteome</keyword>
<sequence>MPRATGDATLTSTETGPATLTVTGGATLTIEGATTATGANGHPALVEVEKGAKLDLQKPASFENASITVSGTGSKLDMKQAELKNQATLSVTKGAMLTLAADATADDGNGGDLKMSSQENDASSVLVDGSTLYATSLTSGPGMASITVQNGAKVVIGSSNGATASISLNAKPQAAAAAAEPAALNVNEVLKPKASLLVTGQNSTLDATGITAGDKVNITLQNGAKLELGKYGLDFQGKDSKLIIGGESAAAAPGFLDSSEKGVKFSGDDTQQAIVFNHSDNSGSYVFEPSITGKGAVLQQAGYTVLNGQTLEGKTTVTGGTLDARQSHLSGGAEVQGGLLSMSAGTLGNTFVTNNGQIKVHGPVAVTGTFSLAGGTTLGVTIDDQTDPAQAQVKATGNVIVTGANLHLDAKPGVKIGEAYTLLEGSSLTGTFKDTTIDSNMAYLTSKVGYTDKTANVTFSQNGDLASLAETRNAAAAGRALETLPHDSELYQHVLTLPKGTPGAALQALSGDSALGMNAALQTMAISAPQINVPMTILHRNLTAGLRAGAPLAQGSGTYPAAALPSSAAQPMWAEVVGNWQRDKGNASNPGMRASNYGLYIGADHAIGKQWRLGAAVGYSNTHVNINNRSASGSIDNYSLSLYGGRGWDAGNGRLNLMLGTAYTWHDIGTSRNMAAALLPETLTADYGASTAQFFGEVGYLMPLSSKASVEPYLGLSWNNLRTRAFDESGGTAALSGQATNQHSLTTTLGLRTQWKYELGKTQGVLRAGVGYRNLSGDLTSRGKVAFNGSQSFSINGNAIARSTGLVEIGTDLAVSRNGTLALNYAGEFGEGNTQHTAKIQARWAF</sequence>
<dbReference type="STRING" id="360910.BAV0811"/>
<evidence type="ECO:0000256" key="1">
    <source>
        <dbReference type="SAM" id="MobiDB-lite"/>
    </source>
</evidence>
<dbReference type="Proteomes" id="UP000001977">
    <property type="component" value="Chromosome"/>
</dbReference>
<accession>Q2KWJ6</accession>
<evidence type="ECO:0000313" key="4">
    <source>
        <dbReference type="Proteomes" id="UP000001977"/>
    </source>
</evidence>
<dbReference type="AlphaFoldDB" id="Q2KWJ6"/>
<evidence type="ECO:0000313" key="3">
    <source>
        <dbReference type="EMBL" id="CAJ48422.1"/>
    </source>
</evidence>
<protein>
    <submittedName>
        <fullName evidence="3">Autotransporter</fullName>
    </submittedName>
</protein>
<dbReference type="KEGG" id="bav:BAV0811"/>
<proteinExistence type="predicted"/>
<feature type="domain" description="Autotransporter" evidence="2">
    <location>
        <begin position="565"/>
        <end position="846"/>
    </location>
</feature>
<dbReference type="EMBL" id="AM167904">
    <property type="protein sequence ID" value="CAJ48422.1"/>
    <property type="molecule type" value="Genomic_DNA"/>
</dbReference>
<dbReference type="InterPro" id="IPR005546">
    <property type="entry name" value="Autotransporte_beta"/>
</dbReference>
<dbReference type="Pfam" id="PF03797">
    <property type="entry name" value="Autotransporter"/>
    <property type="match status" value="1"/>
</dbReference>
<dbReference type="SMART" id="SM00869">
    <property type="entry name" value="Autotransporter"/>
    <property type="match status" value="1"/>
</dbReference>
<dbReference type="GO" id="GO:0019867">
    <property type="term" value="C:outer membrane"/>
    <property type="evidence" value="ECO:0007669"/>
    <property type="project" value="InterPro"/>
</dbReference>
<dbReference type="NCBIfam" id="TIGR01414">
    <property type="entry name" value="autotrans_barl"/>
    <property type="match status" value="1"/>
</dbReference>
<dbReference type="SUPFAM" id="SSF103515">
    <property type="entry name" value="Autotransporter"/>
    <property type="match status" value="1"/>
</dbReference>
<dbReference type="eggNOG" id="COG4625">
    <property type="taxonomic scope" value="Bacteria"/>
</dbReference>
<name>Q2KWJ6_BORA1</name>
<evidence type="ECO:0000259" key="2">
    <source>
        <dbReference type="PROSITE" id="PS51208"/>
    </source>
</evidence>
<gene>
    <name evidence="3" type="ordered locus">BAV0811</name>
</gene>
<dbReference type="RefSeq" id="WP_012416503.1">
    <property type="nucleotide sequence ID" value="NC_010645.1"/>
</dbReference>
<dbReference type="InterPro" id="IPR006315">
    <property type="entry name" value="OM_autotransptr_brl_dom"/>
</dbReference>
<dbReference type="OrthoDB" id="5760545at2"/>
<reference evidence="3 4" key="1">
    <citation type="journal article" date="2006" name="J. Bacteriol.">
        <title>Comparison of the genome sequence of the poultry pathogen Bordetella avium with those of B. bronchiseptica, B. pertussis, and B. parapertussis reveals extensive diversity in surface structures associated with host interaction.</title>
        <authorList>
            <person name="Sebaihia M."/>
            <person name="Preston A."/>
            <person name="Maskell D.J."/>
            <person name="Kuzmiak H."/>
            <person name="Connell T.D."/>
            <person name="King N.D."/>
            <person name="Orndorff P.E."/>
            <person name="Miyamoto D.M."/>
            <person name="Thomson N.R."/>
            <person name="Harris D."/>
            <person name="Goble A."/>
            <person name="Lord A."/>
            <person name="Murphy L."/>
            <person name="Quail M.A."/>
            <person name="Rutter S."/>
            <person name="Squares R."/>
            <person name="Squares S."/>
            <person name="Woodward J."/>
            <person name="Parkhill J."/>
            <person name="Temple L.M."/>
        </authorList>
    </citation>
    <scope>NUCLEOTIDE SEQUENCE [LARGE SCALE GENOMIC DNA]</scope>
    <source>
        <strain evidence="3 4">197N</strain>
    </source>
</reference>
<dbReference type="HOGENOM" id="CLU_336718_0_0_4"/>
<dbReference type="PROSITE" id="PS51208">
    <property type="entry name" value="AUTOTRANSPORTER"/>
    <property type="match status" value="1"/>
</dbReference>
<feature type="region of interest" description="Disordered" evidence="1">
    <location>
        <begin position="1"/>
        <end position="20"/>
    </location>
</feature>